<organism evidence="4 5">
    <name type="scientific">Rhodohalobacter mucosus</name>
    <dbReference type="NCBI Taxonomy" id="2079485"/>
    <lineage>
        <taxon>Bacteria</taxon>
        <taxon>Pseudomonadati</taxon>
        <taxon>Balneolota</taxon>
        <taxon>Balneolia</taxon>
        <taxon>Balneolales</taxon>
        <taxon>Balneolaceae</taxon>
        <taxon>Rhodohalobacter</taxon>
    </lineage>
</organism>
<reference evidence="4 5" key="1">
    <citation type="submission" date="2018-05" db="EMBL/GenBank/DDBJ databases">
        <title>Rhodohalobacter halophilus gen. nov., sp. nov., a moderately halophilic member of the family Balneolaceae.</title>
        <authorList>
            <person name="Liu Z.-W."/>
        </authorList>
    </citation>
    <scope>NUCLEOTIDE SEQUENCE [LARGE SCALE GENOMIC DNA]</scope>
    <source>
        <strain evidence="4 5">8A47</strain>
    </source>
</reference>
<dbReference type="PANTHER" id="PTHR42679:SF2">
    <property type="entry name" value="S-METHYL-5'-THIOADENOSINE PHOSPHORYLASE"/>
    <property type="match status" value="1"/>
</dbReference>
<dbReference type="GO" id="GO:0017061">
    <property type="term" value="F:S-methyl-5-thioadenosine phosphorylase activity"/>
    <property type="evidence" value="ECO:0007669"/>
    <property type="project" value="InterPro"/>
</dbReference>
<dbReference type="InterPro" id="IPR010044">
    <property type="entry name" value="MTAP"/>
</dbReference>
<proteinExistence type="predicted"/>
<dbReference type="Pfam" id="PF01048">
    <property type="entry name" value="PNP_UDP_1"/>
    <property type="match status" value="1"/>
</dbReference>
<dbReference type="GO" id="GO:0005829">
    <property type="term" value="C:cytosol"/>
    <property type="evidence" value="ECO:0007669"/>
    <property type="project" value="TreeGrafter"/>
</dbReference>
<feature type="domain" description="Nucleoside phosphorylase" evidence="3">
    <location>
        <begin position="14"/>
        <end position="258"/>
    </location>
</feature>
<dbReference type="RefSeq" id="WP_109647884.1">
    <property type="nucleotide sequence ID" value="NZ_QGGB01000010.1"/>
</dbReference>
<name>A0A316TNH2_9BACT</name>
<dbReference type="GO" id="GO:0019509">
    <property type="term" value="P:L-methionine salvage from methylthioadenosine"/>
    <property type="evidence" value="ECO:0007669"/>
    <property type="project" value="TreeGrafter"/>
</dbReference>
<protein>
    <submittedName>
        <fullName evidence="4">5'-methylthioadenosine phosphorylase</fullName>
    </submittedName>
</protein>
<keyword evidence="1" id="KW-0328">Glycosyltransferase</keyword>
<dbReference type="InterPro" id="IPR000845">
    <property type="entry name" value="Nucleoside_phosphorylase_d"/>
</dbReference>
<evidence type="ECO:0000256" key="2">
    <source>
        <dbReference type="ARBA" id="ARBA00022679"/>
    </source>
</evidence>
<dbReference type="GO" id="GO:0009116">
    <property type="term" value="P:nucleoside metabolic process"/>
    <property type="evidence" value="ECO:0007669"/>
    <property type="project" value="InterPro"/>
</dbReference>
<keyword evidence="5" id="KW-1185">Reference proteome</keyword>
<dbReference type="EMBL" id="QGGB01000010">
    <property type="protein sequence ID" value="PWN05328.1"/>
    <property type="molecule type" value="Genomic_DNA"/>
</dbReference>
<dbReference type="SUPFAM" id="SSF53167">
    <property type="entry name" value="Purine and uridine phosphorylases"/>
    <property type="match status" value="1"/>
</dbReference>
<gene>
    <name evidence="4" type="ORF">DDZ15_14770</name>
</gene>
<accession>A0A316TNH2</accession>
<dbReference type="OrthoDB" id="1523230at2"/>
<evidence type="ECO:0000313" key="5">
    <source>
        <dbReference type="Proteomes" id="UP000245533"/>
    </source>
</evidence>
<dbReference type="InterPro" id="IPR035994">
    <property type="entry name" value="Nucleoside_phosphorylase_sf"/>
</dbReference>
<comment type="caution">
    <text evidence="4">The sequence shown here is derived from an EMBL/GenBank/DDBJ whole genome shotgun (WGS) entry which is preliminary data.</text>
</comment>
<evidence type="ECO:0000313" key="4">
    <source>
        <dbReference type="EMBL" id="PWN05328.1"/>
    </source>
</evidence>
<keyword evidence="2" id="KW-0808">Transferase</keyword>
<sequence>MTDSKKRKAGPKSLGIILGSAFENEFASKLMLEPEVADTPWGRITLFSSGLSNDRPVYILFRHGLPHSLLPNQINYRAQAAALQQVNCGALLINSSVGVLDPDLPIYKPMLVTDLLMPENRLPDGSTCTMYPEPKAHQGHLLIREGLFSQSLNEQISARHPGSIFKPENGLVFVYAGGPRSKTAAENRMWAQLGGQVNSMTLAPEVVLANELEIPVSALVVGHKYSVPGRINPEVRKIAETLVDAREATESILLDFIEHGEPVVFANQIYRY</sequence>
<evidence type="ECO:0000259" key="3">
    <source>
        <dbReference type="Pfam" id="PF01048"/>
    </source>
</evidence>
<dbReference type="Gene3D" id="3.40.50.1580">
    <property type="entry name" value="Nucleoside phosphorylase domain"/>
    <property type="match status" value="1"/>
</dbReference>
<dbReference type="AlphaFoldDB" id="A0A316TNH2"/>
<evidence type="ECO:0000256" key="1">
    <source>
        <dbReference type="ARBA" id="ARBA00022676"/>
    </source>
</evidence>
<dbReference type="Proteomes" id="UP000245533">
    <property type="component" value="Unassembled WGS sequence"/>
</dbReference>
<dbReference type="PANTHER" id="PTHR42679">
    <property type="entry name" value="S-METHYL-5'-THIOADENOSINE PHOSPHORYLASE"/>
    <property type="match status" value="1"/>
</dbReference>